<gene>
    <name evidence="1" type="ORF">Q31a_05050</name>
</gene>
<sequence>MNALASGDHPENVVLKTLTPIAEGSIPELHGLLI</sequence>
<evidence type="ECO:0000313" key="2">
    <source>
        <dbReference type="Proteomes" id="UP000318017"/>
    </source>
</evidence>
<name>A0A518G0U6_9BACT</name>
<proteinExistence type="predicted"/>
<organism evidence="1 2">
    <name type="scientific">Aureliella helgolandensis</name>
    <dbReference type="NCBI Taxonomy" id="2527968"/>
    <lineage>
        <taxon>Bacteria</taxon>
        <taxon>Pseudomonadati</taxon>
        <taxon>Planctomycetota</taxon>
        <taxon>Planctomycetia</taxon>
        <taxon>Pirellulales</taxon>
        <taxon>Pirellulaceae</taxon>
        <taxon>Aureliella</taxon>
    </lineage>
</organism>
<evidence type="ECO:0000313" key="1">
    <source>
        <dbReference type="EMBL" id="QDV22221.1"/>
    </source>
</evidence>
<dbReference type="EMBL" id="CP036298">
    <property type="protein sequence ID" value="QDV22221.1"/>
    <property type="molecule type" value="Genomic_DNA"/>
</dbReference>
<keyword evidence="2" id="KW-1185">Reference proteome</keyword>
<dbReference type="AlphaFoldDB" id="A0A518G0U6"/>
<dbReference type="Proteomes" id="UP000318017">
    <property type="component" value="Chromosome"/>
</dbReference>
<accession>A0A518G0U6</accession>
<protein>
    <submittedName>
        <fullName evidence="1">Uncharacterized protein</fullName>
    </submittedName>
</protein>
<reference evidence="1 2" key="1">
    <citation type="submission" date="2019-02" db="EMBL/GenBank/DDBJ databases">
        <title>Deep-cultivation of Planctomycetes and their phenomic and genomic characterization uncovers novel biology.</title>
        <authorList>
            <person name="Wiegand S."/>
            <person name="Jogler M."/>
            <person name="Boedeker C."/>
            <person name="Pinto D."/>
            <person name="Vollmers J."/>
            <person name="Rivas-Marin E."/>
            <person name="Kohn T."/>
            <person name="Peeters S.H."/>
            <person name="Heuer A."/>
            <person name="Rast P."/>
            <person name="Oberbeckmann S."/>
            <person name="Bunk B."/>
            <person name="Jeske O."/>
            <person name="Meyerdierks A."/>
            <person name="Storesund J.E."/>
            <person name="Kallscheuer N."/>
            <person name="Luecker S."/>
            <person name="Lage O.M."/>
            <person name="Pohl T."/>
            <person name="Merkel B.J."/>
            <person name="Hornburger P."/>
            <person name="Mueller R.-W."/>
            <person name="Bruemmer F."/>
            <person name="Labrenz M."/>
            <person name="Spormann A.M."/>
            <person name="Op den Camp H."/>
            <person name="Overmann J."/>
            <person name="Amann R."/>
            <person name="Jetten M.S.M."/>
            <person name="Mascher T."/>
            <person name="Medema M.H."/>
            <person name="Devos D.P."/>
            <person name="Kaster A.-K."/>
            <person name="Ovreas L."/>
            <person name="Rohde M."/>
            <person name="Galperin M.Y."/>
            <person name="Jogler C."/>
        </authorList>
    </citation>
    <scope>NUCLEOTIDE SEQUENCE [LARGE SCALE GENOMIC DNA]</scope>
    <source>
        <strain evidence="1 2">Q31a</strain>
    </source>
</reference>
<dbReference type="KEGG" id="ahel:Q31a_05050"/>